<feature type="region of interest" description="Disordered" evidence="1">
    <location>
        <begin position="1"/>
        <end position="30"/>
    </location>
</feature>
<gene>
    <name evidence="2" type="ORF">FHS32_001938</name>
</gene>
<proteinExistence type="predicted"/>
<evidence type="ECO:0000313" key="3">
    <source>
        <dbReference type="Proteomes" id="UP000568022"/>
    </source>
</evidence>
<dbReference type="AlphaFoldDB" id="A0A7W8F9A4"/>
<evidence type="ECO:0000256" key="1">
    <source>
        <dbReference type="SAM" id="MobiDB-lite"/>
    </source>
</evidence>
<evidence type="ECO:0000313" key="2">
    <source>
        <dbReference type="EMBL" id="MBB5125206.1"/>
    </source>
</evidence>
<organism evidence="2 3">
    <name type="scientific">Streptomyces griseoloalbus</name>
    <dbReference type="NCBI Taxonomy" id="67303"/>
    <lineage>
        <taxon>Bacteria</taxon>
        <taxon>Bacillati</taxon>
        <taxon>Actinomycetota</taxon>
        <taxon>Actinomycetes</taxon>
        <taxon>Kitasatosporales</taxon>
        <taxon>Streptomycetaceae</taxon>
        <taxon>Streptomyces</taxon>
    </lineage>
</organism>
<dbReference type="Proteomes" id="UP000568022">
    <property type="component" value="Unassembled WGS sequence"/>
</dbReference>
<reference evidence="2 3" key="1">
    <citation type="submission" date="2020-08" db="EMBL/GenBank/DDBJ databases">
        <title>Genomic Encyclopedia of Type Strains, Phase III (KMG-III): the genomes of soil and plant-associated and newly described type strains.</title>
        <authorList>
            <person name="Whitman W."/>
        </authorList>
    </citation>
    <scope>NUCLEOTIDE SEQUENCE [LARGE SCALE GENOMIC DNA]</scope>
    <source>
        <strain evidence="2 3">CECT 3226</strain>
    </source>
</reference>
<comment type="caution">
    <text evidence="2">The sequence shown here is derived from an EMBL/GenBank/DDBJ whole genome shotgun (WGS) entry which is preliminary data.</text>
</comment>
<keyword evidence="3" id="KW-1185">Reference proteome</keyword>
<accession>A0A7W8F9A4</accession>
<dbReference type="EMBL" id="JACHJE010000004">
    <property type="protein sequence ID" value="MBB5125206.1"/>
    <property type="molecule type" value="Genomic_DNA"/>
</dbReference>
<protein>
    <submittedName>
        <fullName evidence="2">Uncharacterized protein</fullName>
    </submittedName>
</protein>
<sequence>MRKEDTNTMRARQGLDDRSWWEPLKERAAR</sequence>
<name>A0A7W8F9A4_9ACTN</name>